<proteinExistence type="predicted"/>
<dbReference type="SUPFAM" id="SSF52343">
    <property type="entry name" value="Ferredoxin reductase-like, C-terminal NADP-linked domain"/>
    <property type="match status" value="1"/>
</dbReference>
<reference evidence="7 8" key="1">
    <citation type="submission" date="2018-04" db="EMBL/GenBank/DDBJ databases">
        <title>Genomic Encyclopedia of Archaeal and Bacterial Type Strains, Phase II (KMG-II): from individual species to whole genera.</title>
        <authorList>
            <person name="Goeker M."/>
        </authorList>
    </citation>
    <scope>NUCLEOTIDE SEQUENCE [LARGE SCALE GENOMIC DNA]</scope>
    <source>
        <strain evidence="7 8">DSM 100977</strain>
    </source>
</reference>
<dbReference type="InterPro" id="IPR013112">
    <property type="entry name" value="FAD-bd_8"/>
</dbReference>
<evidence type="ECO:0000256" key="1">
    <source>
        <dbReference type="ARBA" id="ARBA00004141"/>
    </source>
</evidence>
<feature type="transmembrane region" description="Helical" evidence="5">
    <location>
        <begin position="35"/>
        <end position="54"/>
    </location>
</feature>
<accession>A0A2T6BLS7</accession>
<dbReference type="PROSITE" id="PS51384">
    <property type="entry name" value="FAD_FR"/>
    <property type="match status" value="1"/>
</dbReference>
<dbReference type="RefSeq" id="WP_158269946.1">
    <property type="nucleotide sequence ID" value="NZ_QBKS01000001.1"/>
</dbReference>
<dbReference type="AlphaFoldDB" id="A0A2T6BLS7"/>
<dbReference type="InterPro" id="IPR001433">
    <property type="entry name" value="OxRdtase_FAD/NAD-bd"/>
</dbReference>
<dbReference type="Gene3D" id="3.40.50.80">
    <property type="entry name" value="Nucleotide-binding domain of ferredoxin-NADP reductase (FNR) module"/>
    <property type="match status" value="1"/>
</dbReference>
<dbReference type="SUPFAM" id="SSF63380">
    <property type="entry name" value="Riboflavin synthase domain-like"/>
    <property type="match status" value="1"/>
</dbReference>
<feature type="transmembrane region" description="Helical" evidence="5">
    <location>
        <begin position="75"/>
        <end position="94"/>
    </location>
</feature>
<keyword evidence="3 5" id="KW-1133">Transmembrane helix</keyword>
<keyword evidence="2 5" id="KW-0812">Transmembrane</keyword>
<feature type="transmembrane region" description="Helical" evidence="5">
    <location>
        <begin position="146"/>
        <end position="166"/>
    </location>
</feature>
<name>A0A2T6BLS7_9RHOB</name>
<dbReference type="Pfam" id="PF00175">
    <property type="entry name" value="NAD_binding_1"/>
    <property type="match status" value="1"/>
</dbReference>
<evidence type="ECO:0000259" key="6">
    <source>
        <dbReference type="PROSITE" id="PS51384"/>
    </source>
</evidence>
<feature type="transmembrane region" description="Helical" evidence="5">
    <location>
        <begin position="114"/>
        <end position="134"/>
    </location>
</feature>
<dbReference type="InterPro" id="IPR050415">
    <property type="entry name" value="MRET"/>
</dbReference>
<dbReference type="GO" id="GO:0016020">
    <property type="term" value="C:membrane"/>
    <property type="evidence" value="ECO:0007669"/>
    <property type="project" value="UniProtKB-SubCell"/>
</dbReference>
<comment type="caution">
    <text evidence="7">The sequence shown here is derived from an EMBL/GenBank/DDBJ whole genome shotgun (WGS) entry which is preliminary data.</text>
</comment>
<evidence type="ECO:0000256" key="4">
    <source>
        <dbReference type="ARBA" id="ARBA00023136"/>
    </source>
</evidence>
<gene>
    <name evidence="7" type="ORF">C8N43_1699</name>
</gene>
<dbReference type="InterPro" id="IPR017938">
    <property type="entry name" value="Riboflavin_synthase-like_b-brl"/>
</dbReference>
<comment type="subcellular location">
    <subcellularLocation>
        <location evidence="1">Membrane</location>
        <topology evidence="1">Multi-pass membrane protein</topology>
    </subcellularLocation>
</comment>
<organism evidence="7 8">
    <name type="scientific">Litoreibacter ponti</name>
    <dbReference type="NCBI Taxonomy" id="1510457"/>
    <lineage>
        <taxon>Bacteria</taxon>
        <taxon>Pseudomonadati</taxon>
        <taxon>Pseudomonadota</taxon>
        <taxon>Alphaproteobacteria</taxon>
        <taxon>Rhodobacterales</taxon>
        <taxon>Roseobacteraceae</taxon>
        <taxon>Litoreibacter</taxon>
    </lineage>
</organism>
<dbReference type="Pfam" id="PF01794">
    <property type="entry name" value="Ferric_reduct"/>
    <property type="match status" value="1"/>
</dbReference>
<dbReference type="Gene3D" id="2.40.30.10">
    <property type="entry name" value="Translation factors"/>
    <property type="match status" value="1"/>
</dbReference>
<feature type="domain" description="FAD-binding FR-type" evidence="6">
    <location>
        <begin position="203"/>
        <end position="304"/>
    </location>
</feature>
<dbReference type="InterPro" id="IPR039261">
    <property type="entry name" value="FNR_nucleotide-bd"/>
</dbReference>
<keyword evidence="4 5" id="KW-0472">Membrane</keyword>
<dbReference type="PANTHER" id="PTHR47354:SF5">
    <property type="entry name" value="PROTEIN RFBI"/>
    <property type="match status" value="1"/>
</dbReference>
<evidence type="ECO:0000256" key="2">
    <source>
        <dbReference type="ARBA" id="ARBA00022692"/>
    </source>
</evidence>
<dbReference type="Pfam" id="PF08022">
    <property type="entry name" value="FAD_binding_8"/>
    <property type="match status" value="1"/>
</dbReference>
<protein>
    <submittedName>
        <fullName evidence="7">Putative ferric reductase</fullName>
    </submittedName>
</protein>
<dbReference type="PRINTS" id="PR00410">
    <property type="entry name" value="PHEHYDRXLASE"/>
</dbReference>
<keyword evidence="8" id="KW-1185">Reference proteome</keyword>
<evidence type="ECO:0000256" key="5">
    <source>
        <dbReference type="SAM" id="Phobius"/>
    </source>
</evidence>
<dbReference type="EMBL" id="QBKS01000001">
    <property type="protein sequence ID" value="PTX57034.1"/>
    <property type="molecule type" value="Genomic_DNA"/>
</dbReference>
<dbReference type="InterPro" id="IPR013130">
    <property type="entry name" value="Fe3_Rdtase_TM_dom"/>
</dbReference>
<dbReference type="PANTHER" id="PTHR47354">
    <property type="entry name" value="NADH OXIDOREDUCTASE HCR"/>
    <property type="match status" value="1"/>
</dbReference>
<dbReference type="GO" id="GO:0016491">
    <property type="term" value="F:oxidoreductase activity"/>
    <property type="evidence" value="ECO:0007669"/>
    <property type="project" value="InterPro"/>
</dbReference>
<sequence length="436" mass="48113">MRALILILFYLAAVSAPLALSWLADLPPRSFRNELASALGMLAFAMILVEFVLSGRFRTISNGVGLDVTIRFHQLMARGLLVFALLHPFLYQWLPGPPRPWDPTRELTLTGDVTALASGFLAFIILPAFVLASINHDALGYKYERWRLLHGAGALALAGLLLHHTLAAGRYGAQSELVWFWSAMTGVAVLSSVFVYVVKPLYQRGHPWRVSTIRRVSPKQWVLRVSPDGHAGLDYKAGQFVWLNIDHSAFSLNENPFSLSSAPSQGSEIEFVIKELGDFTSNLDQVKAGDRAYVDGPYGTLTVAGRSEPGIALIAGGVGIAPMLSILRGLDTEGDDRDRVLIYGNRVEEQIVGREEIGTFDRTRTIHVLQEPPPGWDGETGFVSPDLIERSFDAQQFASWLFVICGPPIMMTVVEQALLDHGVSPDRVLSERFQYD</sequence>
<evidence type="ECO:0000313" key="8">
    <source>
        <dbReference type="Proteomes" id="UP000243978"/>
    </source>
</evidence>
<evidence type="ECO:0000313" key="7">
    <source>
        <dbReference type="EMBL" id="PTX57034.1"/>
    </source>
</evidence>
<dbReference type="CDD" id="cd06198">
    <property type="entry name" value="FNR_like_3"/>
    <property type="match status" value="1"/>
</dbReference>
<dbReference type="OrthoDB" id="9792185at2"/>
<dbReference type="Proteomes" id="UP000243978">
    <property type="component" value="Unassembled WGS sequence"/>
</dbReference>
<feature type="transmembrane region" description="Helical" evidence="5">
    <location>
        <begin position="178"/>
        <end position="198"/>
    </location>
</feature>
<dbReference type="InterPro" id="IPR017927">
    <property type="entry name" value="FAD-bd_FR_type"/>
</dbReference>
<evidence type="ECO:0000256" key="3">
    <source>
        <dbReference type="ARBA" id="ARBA00022989"/>
    </source>
</evidence>